<comment type="cofactor">
    <cofactor evidence="1">
        <name>Mg(2+)</name>
        <dbReference type="ChEBI" id="CHEBI:18420"/>
    </cofactor>
</comment>
<evidence type="ECO:0000256" key="1">
    <source>
        <dbReference type="ARBA" id="ARBA00001946"/>
    </source>
</evidence>
<dbReference type="PROSITE" id="PS51462">
    <property type="entry name" value="NUDIX"/>
    <property type="match status" value="1"/>
</dbReference>
<dbReference type="AlphaFoldDB" id="A0A4S2HFM2"/>
<name>A0A4S2HFM2_9PROT</name>
<accession>A0A4S2HFM2</accession>
<protein>
    <submittedName>
        <fullName evidence="5">NUDIX domain-containing protein</fullName>
    </submittedName>
</protein>
<organism evidence="5 6">
    <name type="scientific">Marinicauda pacifica</name>
    <dbReference type="NCBI Taxonomy" id="1133559"/>
    <lineage>
        <taxon>Bacteria</taxon>
        <taxon>Pseudomonadati</taxon>
        <taxon>Pseudomonadota</taxon>
        <taxon>Alphaproteobacteria</taxon>
        <taxon>Maricaulales</taxon>
        <taxon>Maricaulaceae</taxon>
        <taxon>Marinicauda</taxon>
    </lineage>
</organism>
<sequence>MTLGVRVLATDSEGRICLVRHSYIDGWHLPGGGVERDEDVSLSAEREVAEEAGLSPEPGSLTLAGVYRNPTFRGDHIVLFYLHSWVTCAAKEDGEITDRIWADPGRLPQDTSPATRRRIDEYRSAGNPARDW</sequence>
<dbReference type="PANTHER" id="PTHR43046:SF14">
    <property type="entry name" value="MUTT_NUDIX FAMILY PROTEIN"/>
    <property type="match status" value="1"/>
</dbReference>
<evidence type="ECO:0000313" key="6">
    <source>
        <dbReference type="Proteomes" id="UP000305451"/>
    </source>
</evidence>
<dbReference type="PANTHER" id="PTHR43046">
    <property type="entry name" value="GDP-MANNOSE MANNOSYL HYDROLASE"/>
    <property type="match status" value="1"/>
</dbReference>
<evidence type="ECO:0000259" key="4">
    <source>
        <dbReference type="PROSITE" id="PS51462"/>
    </source>
</evidence>
<evidence type="ECO:0000256" key="2">
    <source>
        <dbReference type="ARBA" id="ARBA00022801"/>
    </source>
</evidence>
<dbReference type="EMBL" id="SRXV01000001">
    <property type="protein sequence ID" value="TGY94915.1"/>
    <property type="molecule type" value="Genomic_DNA"/>
</dbReference>
<dbReference type="SUPFAM" id="SSF55811">
    <property type="entry name" value="Nudix"/>
    <property type="match status" value="1"/>
</dbReference>
<gene>
    <name evidence="5" type="ORF">E5162_01390</name>
</gene>
<dbReference type="OrthoDB" id="9800065at2"/>
<dbReference type="InterPro" id="IPR000086">
    <property type="entry name" value="NUDIX_hydrolase_dom"/>
</dbReference>
<dbReference type="Pfam" id="PF00293">
    <property type="entry name" value="NUDIX"/>
    <property type="match status" value="1"/>
</dbReference>
<dbReference type="Proteomes" id="UP000305451">
    <property type="component" value="Unassembled WGS sequence"/>
</dbReference>
<dbReference type="InterPro" id="IPR015797">
    <property type="entry name" value="NUDIX_hydrolase-like_dom_sf"/>
</dbReference>
<reference evidence="5 6" key="1">
    <citation type="journal article" date="2013" name="Int. J. Syst. Evol. Microbiol.">
        <title>Marinicauda pacifica gen. nov., sp. nov., a prosthecate alphaproteobacterium of the family Hyphomonadaceae isolated from deep seawater.</title>
        <authorList>
            <person name="Zhang X.Y."/>
            <person name="Li G.W."/>
            <person name="Wang C.S."/>
            <person name="Zhang Y.J."/>
            <person name="Xu X.W."/>
            <person name="Li H."/>
            <person name="Liu A."/>
            <person name="Liu C."/>
            <person name="Xie B.B."/>
            <person name="Qin Q.L."/>
            <person name="Xu Z."/>
            <person name="Chen X.L."/>
            <person name="Zhou B.C."/>
            <person name="Zhang Y.Z."/>
        </authorList>
    </citation>
    <scope>NUCLEOTIDE SEQUENCE [LARGE SCALE GENOMIC DNA]</scope>
    <source>
        <strain evidence="5 6">P-1 km-3</strain>
    </source>
</reference>
<dbReference type="GO" id="GO:0016787">
    <property type="term" value="F:hydrolase activity"/>
    <property type="evidence" value="ECO:0007669"/>
    <property type="project" value="UniProtKB-KW"/>
</dbReference>
<proteinExistence type="predicted"/>
<evidence type="ECO:0000313" key="5">
    <source>
        <dbReference type="EMBL" id="TGY94915.1"/>
    </source>
</evidence>
<keyword evidence="6" id="KW-1185">Reference proteome</keyword>
<feature type="domain" description="Nudix hydrolase" evidence="4">
    <location>
        <begin position="1"/>
        <end position="124"/>
    </location>
</feature>
<keyword evidence="2" id="KW-0378">Hydrolase</keyword>
<evidence type="ECO:0000256" key="3">
    <source>
        <dbReference type="SAM" id="MobiDB-lite"/>
    </source>
</evidence>
<comment type="caution">
    <text evidence="5">The sequence shown here is derived from an EMBL/GenBank/DDBJ whole genome shotgun (WGS) entry which is preliminary data.</text>
</comment>
<dbReference type="Gene3D" id="3.90.79.10">
    <property type="entry name" value="Nucleoside Triphosphate Pyrophosphohydrolase"/>
    <property type="match status" value="1"/>
</dbReference>
<feature type="region of interest" description="Disordered" evidence="3">
    <location>
        <begin position="101"/>
        <end position="132"/>
    </location>
</feature>